<dbReference type="EMBL" id="AE016822">
    <property type="protein sequence ID" value="AAT90075.1"/>
    <property type="molecule type" value="Genomic_DNA"/>
</dbReference>
<dbReference type="AlphaFoldDB" id="Q6AC17"/>
<sequence length="114" mass="12814">MAGAIIDFIDNQVAFPEIDVRQRLSVSTGYGVAELLVHTNADLVGKTIKESGLWDRDITVLTLHRGSTVIPNPRSGVRLEASDRLLCFGKLEEMRSMIPDRRKRRTKVRKLPVT</sequence>
<proteinExistence type="predicted"/>
<dbReference type="HOGENOM" id="CLU_2117974_0_0_11"/>
<evidence type="ECO:0000313" key="2">
    <source>
        <dbReference type="EMBL" id="AAT90075.1"/>
    </source>
</evidence>
<dbReference type="InterPro" id="IPR036721">
    <property type="entry name" value="RCK_C_sf"/>
</dbReference>
<dbReference type="GO" id="GO:0008324">
    <property type="term" value="F:monoatomic cation transmembrane transporter activity"/>
    <property type="evidence" value="ECO:0007669"/>
    <property type="project" value="InterPro"/>
</dbReference>
<dbReference type="SUPFAM" id="SSF116726">
    <property type="entry name" value="TrkA C-terminal domain-like"/>
    <property type="match status" value="1"/>
</dbReference>
<dbReference type="PROSITE" id="PS51202">
    <property type="entry name" value="RCK_C"/>
    <property type="match status" value="1"/>
</dbReference>
<dbReference type="InterPro" id="IPR006037">
    <property type="entry name" value="RCK_C"/>
</dbReference>
<accession>Q6AC17</accession>
<name>Q6AC17_LEIXX</name>
<keyword evidence="3" id="KW-1185">Reference proteome</keyword>
<evidence type="ECO:0000313" key="3">
    <source>
        <dbReference type="Proteomes" id="UP000001306"/>
    </source>
</evidence>
<reference evidence="2 3" key="1">
    <citation type="journal article" date="2004" name="Mol. Plant Microbe Interact.">
        <title>The genome sequence of the Gram-positive sugarcane pathogen Leifsonia xyli subsp. xyli.</title>
        <authorList>
            <person name="Monteiro-Vitorello C.B."/>
            <person name="Camargo L.E.A."/>
            <person name="Van Sluys M.A."/>
            <person name="Kitajima J.P."/>
            <person name="Truffi D."/>
            <person name="do Amaral A.M."/>
            <person name="Harakava R."/>
            <person name="de Oliveira J.C.F."/>
            <person name="Wood D."/>
            <person name="de Oliveira M.C."/>
            <person name="Miyaki C.Y."/>
            <person name="Takita M.A."/>
            <person name="da Silva A.C.R."/>
            <person name="Furlan L.R."/>
            <person name="Carraro D.M."/>
            <person name="Camarotte G."/>
            <person name="Almeida N.F. Jr."/>
            <person name="Carrer H."/>
            <person name="Coutinho L.L."/>
            <person name="El-Dorry H.A."/>
            <person name="Ferro M.I.T."/>
            <person name="Gagliardi P.R."/>
            <person name="Giglioti E."/>
            <person name="Goldman M.H.S."/>
            <person name="Goldman G.H."/>
            <person name="Kimura E.T."/>
            <person name="Ferro E.S."/>
            <person name="Kuramae E.E."/>
            <person name="Lemos E.G.M."/>
            <person name="Lemos M.V.F."/>
            <person name="Mauro S.M.Z."/>
            <person name="Machado M.A."/>
            <person name="Marino C.L."/>
            <person name="Menck C.F."/>
            <person name="Nunes L.R."/>
            <person name="Oliveira R.C."/>
            <person name="Pereira G.G."/>
            <person name="Siqueira W."/>
            <person name="de Souza A.A."/>
            <person name="Tsai S.M."/>
            <person name="Zanca A.S."/>
            <person name="Simpson A.J.G."/>
            <person name="Brumbley S.M."/>
            <person name="Setubal J.C."/>
        </authorList>
    </citation>
    <scope>NUCLEOTIDE SEQUENCE [LARGE SCALE GENOMIC DNA]</scope>
    <source>
        <strain evidence="2 3">CTCB07</strain>
    </source>
</reference>
<dbReference type="KEGG" id="lxx:Lxx24510"/>
<gene>
    <name evidence="2" type="ordered locus">Lxx24510</name>
</gene>
<dbReference type="Pfam" id="PF02080">
    <property type="entry name" value="TrkA_C"/>
    <property type="match status" value="1"/>
</dbReference>
<protein>
    <recommendedName>
        <fullName evidence="1">RCK C-terminal domain-containing protein</fullName>
    </recommendedName>
</protein>
<dbReference type="Proteomes" id="UP000001306">
    <property type="component" value="Chromosome"/>
</dbReference>
<dbReference type="GO" id="GO:0006813">
    <property type="term" value="P:potassium ion transport"/>
    <property type="evidence" value="ECO:0007669"/>
    <property type="project" value="InterPro"/>
</dbReference>
<dbReference type="Gene3D" id="3.30.70.1450">
    <property type="entry name" value="Regulator of K+ conductance, C-terminal domain"/>
    <property type="match status" value="1"/>
</dbReference>
<evidence type="ECO:0000259" key="1">
    <source>
        <dbReference type="PROSITE" id="PS51202"/>
    </source>
</evidence>
<feature type="domain" description="RCK C-terminal" evidence="1">
    <location>
        <begin position="19"/>
        <end position="103"/>
    </location>
</feature>
<organism evidence="2 3">
    <name type="scientific">Leifsonia xyli subsp. xyli (strain CTCB07)</name>
    <dbReference type="NCBI Taxonomy" id="281090"/>
    <lineage>
        <taxon>Bacteria</taxon>
        <taxon>Bacillati</taxon>
        <taxon>Actinomycetota</taxon>
        <taxon>Actinomycetes</taxon>
        <taxon>Micrococcales</taxon>
        <taxon>Microbacteriaceae</taxon>
        <taxon>Leifsonia</taxon>
    </lineage>
</organism>
<dbReference type="STRING" id="281090.Lxx24510"/>
<dbReference type="eggNOG" id="COG0189">
    <property type="taxonomic scope" value="Bacteria"/>
</dbReference>